<accession>A0AAD5TQ61</accession>
<evidence type="ECO:0000256" key="1">
    <source>
        <dbReference type="SAM" id="MobiDB-lite"/>
    </source>
</evidence>
<comment type="caution">
    <text evidence="2">The sequence shown here is derived from an EMBL/GenBank/DDBJ whole genome shotgun (WGS) entry which is preliminary data.</text>
</comment>
<dbReference type="AlphaFoldDB" id="A0AAD5TQ61"/>
<reference evidence="2" key="1">
    <citation type="submission" date="2020-05" db="EMBL/GenBank/DDBJ databases">
        <title>Phylogenomic resolution of chytrid fungi.</title>
        <authorList>
            <person name="Stajich J.E."/>
            <person name="Amses K."/>
            <person name="Simmons R."/>
            <person name="Seto K."/>
            <person name="Myers J."/>
            <person name="Bonds A."/>
            <person name="Quandt C.A."/>
            <person name="Barry K."/>
            <person name="Liu P."/>
            <person name="Grigoriev I."/>
            <person name="Longcore J.E."/>
            <person name="James T.Y."/>
        </authorList>
    </citation>
    <scope>NUCLEOTIDE SEQUENCE</scope>
    <source>
        <strain evidence="2">JEL0379</strain>
    </source>
</reference>
<gene>
    <name evidence="2" type="ORF">HDU87_007467</name>
</gene>
<sequence length="182" mass="19309">MSPAPAENVTPAAAQATTTTTSTPLTATALASLSTEWHALRSKKGHFSGGDHSRDVDGHGGRKHVVMQQLAEHFCPGDKTDKQQQHHAIEILDTMGPPDEIVPKIGASNVGPLQAAGAGAIVEGMPGPVLGGGDGVSEKGVGSGKPYFICYYWRGRHDYLWFEVDETPDENIRGYGWYAAGE</sequence>
<evidence type="ECO:0000313" key="2">
    <source>
        <dbReference type="EMBL" id="KAJ3183045.1"/>
    </source>
</evidence>
<feature type="region of interest" description="Disordered" evidence="1">
    <location>
        <begin position="1"/>
        <end position="22"/>
    </location>
</feature>
<organism evidence="2 3">
    <name type="scientific">Geranomyces variabilis</name>
    <dbReference type="NCBI Taxonomy" id="109894"/>
    <lineage>
        <taxon>Eukaryota</taxon>
        <taxon>Fungi</taxon>
        <taxon>Fungi incertae sedis</taxon>
        <taxon>Chytridiomycota</taxon>
        <taxon>Chytridiomycota incertae sedis</taxon>
        <taxon>Chytridiomycetes</taxon>
        <taxon>Spizellomycetales</taxon>
        <taxon>Powellomycetaceae</taxon>
        <taxon>Geranomyces</taxon>
    </lineage>
</organism>
<dbReference type="Proteomes" id="UP001212152">
    <property type="component" value="Unassembled WGS sequence"/>
</dbReference>
<evidence type="ECO:0000313" key="3">
    <source>
        <dbReference type="Proteomes" id="UP001212152"/>
    </source>
</evidence>
<protein>
    <submittedName>
        <fullName evidence="2">Uncharacterized protein</fullName>
    </submittedName>
</protein>
<feature type="compositionally biased region" description="Low complexity" evidence="1">
    <location>
        <begin position="10"/>
        <end position="22"/>
    </location>
</feature>
<name>A0AAD5TQ61_9FUNG</name>
<proteinExistence type="predicted"/>
<dbReference type="EMBL" id="JADGJQ010000007">
    <property type="protein sequence ID" value="KAJ3183045.1"/>
    <property type="molecule type" value="Genomic_DNA"/>
</dbReference>
<keyword evidence="3" id="KW-1185">Reference proteome</keyword>